<evidence type="ECO:0000259" key="1">
    <source>
        <dbReference type="Pfam" id="PF01261"/>
    </source>
</evidence>
<dbReference type="InterPro" id="IPR050312">
    <property type="entry name" value="IolE/XylAMocC-like"/>
</dbReference>
<protein>
    <submittedName>
        <fullName evidence="2">Sugar phosphate isomerase/epimerase</fullName>
    </submittedName>
</protein>
<dbReference type="RefSeq" id="WP_207600651.1">
    <property type="nucleotide sequence ID" value="NZ_JAFNJU010000012.1"/>
</dbReference>
<comment type="caution">
    <text evidence="2">The sequence shown here is derived from an EMBL/GenBank/DDBJ whole genome shotgun (WGS) entry which is preliminary data.</text>
</comment>
<accession>A0A939HDU7</accession>
<dbReference type="Proteomes" id="UP000664218">
    <property type="component" value="Unassembled WGS sequence"/>
</dbReference>
<dbReference type="AlphaFoldDB" id="A0A939HDU7"/>
<keyword evidence="3" id="KW-1185">Reference proteome</keyword>
<dbReference type="SUPFAM" id="SSF51658">
    <property type="entry name" value="Xylose isomerase-like"/>
    <property type="match status" value="1"/>
</dbReference>
<evidence type="ECO:0000313" key="2">
    <source>
        <dbReference type="EMBL" id="MBO1266126.1"/>
    </source>
</evidence>
<feature type="domain" description="Xylose isomerase-like TIM barrel" evidence="1">
    <location>
        <begin position="20"/>
        <end position="244"/>
    </location>
</feature>
<dbReference type="EMBL" id="JAFNJU010000012">
    <property type="protein sequence ID" value="MBO1266126.1"/>
    <property type="molecule type" value="Genomic_DNA"/>
</dbReference>
<proteinExistence type="predicted"/>
<dbReference type="InterPro" id="IPR036237">
    <property type="entry name" value="Xyl_isomerase-like_sf"/>
</dbReference>
<evidence type="ECO:0000313" key="3">
    <source>
        <dbReference type="Proteomes" id="UP000664218"/>
    </source>
</evidence>
<dbReference type="GO" id="GO:0016853">
    <property type="term" value="F:isomerase activity"/>
    <property type="evidence" value="ECO:0007669"/>
    <property type="project" value="UniProtKB-KW"/>
</dbReference>
<name>A0A939HDU7_9CLOT</name>
<keyword evidence="2" id="KW-0413">Isomerase</keyword>
<dbReference type="Pfam" id="PF01261">
    <property type="entry name" value="AP_endonuc_2"/>
    <property type="match status" value="1"/>
</dbReference>
<dbReference type="InterPro" id="IPR013022">
    <property type="entry name" value="Xyl_isomerase-like_TIM-brl"/>
</dbReference>
<organism evidence="2 3">
    <name type="scientific">Proteiniclasticum aestuarii</name>
    <dbReference type="NCBI Taxonomy" id="2817862"/>
    <lineage>
        <taxon>Bacteria</taxon>
        <taxon>Bacillati</taxon>
        <taxon>Bacillota</taxon>
        <taxon>Clostridia</taxon>
        <taxon>Eubacteriales</taxon>
        <taxon>Clostridiaceae</taxon>
        <taxon>Proteiniclasticum</taxon>
    </lineage>
</organism>
<dbReference type="Gene3D" id="3.20.20.150">
    <property type="entry name" value="Divalent-metal-dependent TIM barrel enzymes"/>
    <property type="match status" value="1"/>
</dbReference>
<gene>
    <name evidence="2" type="ORF">J3A84_13900</name>
</gene>
<sequence>MKIFYSELCLVHDEVLQGIEKLISHGAEHIELMLDGKSWDGFEERMDILAEKLNSYGATYAVHSPVWNFNLTAASGYIRKAAMQAYKDSIVFADKISASHVVLHPGFADIPHEDKSHLKAMALEAMEELAAFNEVYQVDLLIENVGNEKTSIFTMEEYLTFLDQLPSTFRYIIDIGHANITGWDLSLMIRRMGKRLKAFHINDNDGEMDIHQAMYEGTVDWAEFFRLIREEGGNYDLILEYNVNTDLSKLTEGKKILLKELSERGEG</sequence>
<dbReference type="PANTHER" id="PTHR12110">
    <property type="entry name" value="HYDROXYPYRUVATE ISOMERASE"/>
    <property type="match status" value="1"/>
</dbReference>
<reference evidence="2" key="1">
    <citation type="submission" date="2021-03" db="EMBL/GenBank/DDBJ databases">
        <title>Proteiniclasticum marinus sp. nov., isolated from tidal flat sediment.</title>
        <authorList>
            <person name="Namirimu T."/>
            <person name="Yang J.-A."/>
            <person name="Yang S.-H."/>
            <person name="Kim Y.-J."/>
            <person name="Kwon K.K."/>
        </authorList>
    </citation>
    <scope>NUCLEOTIDE SEQUENCE</scope>
    <source>
        <strain evidence="2">SCR006</strain>
    </source>
</reference>